<accession>A0A2P2QHU7</accession>
<dbReference type="EMBL" id="GGEC01086042">
    <property type="protein sequence ID" value="MBX66526.1"/>
    <property type="molecule type" value="Transcribed_RNA"/>
</dbReference>
<evidence type="ECO:0000313" key="1">
    <source>
        <dbReference type="EMBL" id="MBX66526.1"/>
    </source>
</evidence>
<protein>
    <submittedName>
        <fullName evidence="1">Uncharacterized protein</fullName>
    </submittedName>
</protein>
<dbReference type="AlphaFoldDB" id="A0A2P2QHU7"/>
<organism evidence="1">
    <name type="scientific">Rhizophora mucronata</name>
    <name type="common">Asiatic mangrove</name>
    <dbReference type="NCBI Taxonomy" id="61149"/>
    <lineage>
        <taxon>Eukaryota</taxon>
        <taxon>Viridiplantae</taxon>
        <taxon>Streptophyta</taxon>
        <taxon>Embryophyta</taxon>
        <taxon>Tracheophyta</taxon>
        <taxon>Spermatophyta</taxon>
        <taxon>Magnoliopsida</taxon>
        <taxon>eudicotyledons</taxon>
        <taxon>Gunneridae</taxon>
        <taxon>Pentapetalae</taxon>
        <taxon>rosids</taxon>
        <taxon>fabids</taxon>
        <taxon>Malpighiales</taxon>
        <taxon>Rhizophoraceae</taxon>
        <taxon>Rhizophora</taxon>
    </lineage>
</organism>
<sequence length="32" mass="3803">MMTQTANLASIWKLMFHCIRGFPSSVLFYFNF</sequence>
<reference evidence="1" key="1">
    <citation type="submission" date="2018-02" db="EMBL/GenBank/DDBJ databases">
        <title>Rhizophora mucronata_Transcriptome.</title>
        <authorList>
            <person name="Meera S.P."/>
            <person name="Sreeshan A."/>
            <person name="Augustine A."/>
        </authorList>
    </citation>
    <scope>NUCLEOTIDE SEQUENCE</scope>
    <source>
        <tissue evidence="1">Leaf</tissue>
    </source>
</reference>
<proteinExistence type="predicted"/>
<name>A0A2P2QHU7_RHIMU</name>